<organism evidence="3 4">
    <name type="scientific">Riccia sorocarpa</name>
    <dbReference type="NCBI Taxonomy" id="122646"/>
    <lineage>
        <taxon>Eukaryota</taxon>
        <taxon>Viridiplantae</taxon>
        <taxon>Streptophyta</taxon>
        <taxon>Embryophyta</taxon>
        <taxon>Marchantiophyta</taxon>
        <taxon>Marchantiopsida</taxon>
        <taxon>Marchantiidae</taxon>
        <taxon>Marchantiales</taxon>
        <taxon>Ricciaceae</taxon>
        <taxon>Riccia</taxon>
    </lineage>
</organism>
<comment type="caution">
    <text evidence="3">The sequence shown here is derived from an EMBL/GenBank/DDBJ whole genome shotgun (WGS) entry which is preliminary data.</text>
</comment>
<feature type="coiled-coil region" evidence="1">
    <location>
        <begin position="362"/>
        <end position="389"/>
    </location>
</feature>
<dbReference type="EMBL" id="JBJQOH010000004">
    <property type="protein sequence ID" value="KAL3687110.1"/>
    <property type="molecule type" value="Genomic_DNA"/>
</dbReference>
<evidence type="ECO:0000313" key="3">
    <source>
        <dbReference type="EMBL" id="KAL3687110.1"/>
    </source>
</evidence>
<feature type="region of interest" description="Disordered" evidence="2">
    <location>
        <begin position="155"/>
        <end position="182"/>
    </location>
</feature>
<feature type="compositionally biased region" description="Basic and acidic residues" evidence="2">
    <location>
        <begin position="165"/>
        <end position="177"/>
    </location>
</feature>
<accession>A0ABD3HA18</accession>
<evidence type="ECO:0000313" key="4">
    <source>
        <dbReference type="Proteomes" id="UP001633002"/>
    </source>
</evidence>
<dbReference type="Proteomes" id="UP001633002">
    <property type="component" value="Unassembled WGS sequence"/>
</dbReference>
<reference evidence="3 4" key="1">
    <citation type="submission" date="2024-09" db="EMBL/GenBank/DDBJ databases">
        <title>Chromosome-scale assembly of Riccia sorocarpa.</title>
        <authorList>
            <person name="Paukszto L."/>
        </authorList>
    </citation>
    <scope>NUCLEOTIDE SEQUENCE [LARGE SCALE GENOMIC DNA]</scope>
    <source>
        <strain evidence="3">LP-2024</strain>
        <tissue evidence="3">Aerial parts of the thallus</tissue>
    </source>
</reference>
<gene>
    <name evidence="3" type="ORF">R1sor_013419</name>
</gene>
<protein>
    <submittedName>
        <fullName evidence="3">Uncharacterized protein</fullName>
    </submittedName>
</protein>
<evidence type="ECO:0000256" key="1">
    <source>
        <dbReference type="SAM" id="Coils"/>
    </source>
</evidence>
<name>A0ABD3HA18_9MARC</name>
<proteinExistence type="predicted"/>
<keyword evidence="1" id="KW-0175">Coiled coil</keyword>
<evidence type="ECO:0000256" key="2">
    <source>
        <dbReference type="SAM" id="MobiDB-lite"/>
    </source>
</evidence>
<keyword evidence="4" id="KW-1185">Reference proteome</keyword>
<sequence length="394" mass="43155">MESKVKVENTPGKATTEVANSSGRVGEVGSVTGTEDTSKSKKVDVPNGELDTAWAEEDFILSEDYFAKECRLPNDGVMPNDITKALVSDEEVEKCFGPRSGTKGRNGPKLNNCVGLSQSEVLHLFQARRESKPIGPPIVRPLRVYKPPANLILEPLESEDASASPKREVRSPKHETEAPETSMLAKEELGASVIMDGSLGEAPESSSGIPEVRAVKFASPASYMPGFIELKDDIAVREKLIAKLRDDITALTEAIAGFRGDLLLANESIAKAESRYKAETANRKKLESERATLAEAKLSLEIRLDDGGFDEENPEDMKLLHSLESEEEELNLKHSGVLSALEECTVKLKQSQTELKLSRDLVEESKVQVENGEREIENAERAIAREQSKLEAQI</sequence>
<feature type="region of interest" description="Disordered" evidence="2">
    <location>
        <begin position="1"/>
        <end position="45"/>
    </location>
</feature>
<feature type="coiled-coil region" evidence="1">
    <location>
        <begin position="269"/>
        <end position="303"/>
    </location>
</feature>
<dbReference type="AlphaFoldDB" id="A0ABD3HA18"/>